<evidence type="ECO:0000256" key="1">
    <source>
        <dbReference type="SAM" id="Phobius"/>
    </source>
</evidence>
<keyword evidence="3" id="KW-1185">Reference proteome</keyword>
<comment type="caution">
    <text evidence="2">The sequence shown here is derived from an EMBL/GenBank/DDBJ whole genome shotgun (WGS) entry which is preliminary data.</text>
</comment>
<feature type="transmembrane region" description="Helical" evidence="1">
    <location>
        <begin position="160"/>
        <end position="181"/>
    </location>
</feature>
<feature type="transmembrane region" description="Helical" evidence="1">
    <location>
        <begin position="394"/>
        <end position="418"/>
    </location>
</feature>
<feature type="transmembrane region" description="Helical" evidence="1">
    <location>
        <begin position="295"/>
        <end position="317"/>
    </location>
</feature>
<feature type="transmembrane region" description="Helical" evidence="1">
    <location>
        <begin position="337"/>
        <end position="361"/>
    </location>
</feature>
<feature type="transmembrane region" description="Helical" evidence="1">
    <location>
        <begin position="122"/>
        <end position="148"/>
    </location>
</feature>
<dbReference type="Proteomes" id="UP000715441">
    <property type="component" value="Unassembled WGS sequence"/>
</dbReference>
<accession>A0ABX1J557</accession>
<feature type="transmembrane region" description="Helical" evidence="1">
    <location>
        <begin position="506"/>
        <end position="525"/>
    </location>
</feature>
<gene>
    <name evidence="2" type="ORF">HFP15_18845</name>
</gene>
<keyword evidence="1" id="KW-0472">Membrane</keyword>
<protein>
    <submittedName>
        <fullName evidence="2">ABC transporter permease</fullName>
    </submittedName>
</protein>
<dbReference type="EMBL" id="JAAXLS010000012">
    <property type="protein sequence ID" value="NKQ54945.1"/>
    <property type="molecule type" value="Genomic_DNA"/>
</dbReference>
<feature type="transmembrane region" description="Helical" evidence="1">
    <location>
        <begin position="20"/>
        <end position="40"/>
    </location>
</feature>
<evidence type="ECO:0000313" key="2">
    <source>
        <dbReference type="EMBL" id="NKQ54945.1"/>
    </source>
</evidence>
<dbReference type="RefSeq" id="WP_168517400.1">
    <property type="nucleotide sequence ID" value="NZ_JAAXLS010000012.1"/>
</dbReference>
<organism evidence="2 3">
    <name type="scientific">Amycolatopsis acididurans</name>
    <dbReference type="NCBI Taxonomy" id="2724524"/>
    <lineage>
        <taxon>Bacteria</taxon>
        <taxon>Bacillati</taxon>
        <taxon>Actinomycetota</taxon>
        <taxon>Actinomycetes</taxon>
        <taxon>Pseudonocardiales</taxon>
        <taxon>Pseudonocardiaceae</taxon>
        <taxon>Amycolatopsis</taxon>
    </lineage>
</organism>
<feature type="transmembrane region" description="Helical" evidence="1">
    <location>
        <begin position="237"/>
        <end position="258"/>
    </location>
</feature>
<sequence>MNDLVGTRQLTRLALRRDRIVLPIWVVILGVLPASTMGLYDSLYPDAAARASLTRTMGANPSLSLLYGPAFDLSTAAGFVVWRYGSFIALVLAFVCVFTVTRHTRQEEDTGRQELLSSAVTGRFAGLTAGLTTAGLAATVTGLITAVGLSAGGAPAAGSIAFGLGIALAGWFFSAVAAVAAQLATYARTANGLASAVVGAAFLLRAIGDAATDLHWLSWLSPIGWVSQVRPFAGERWWVLLLLFAATIACAGLAYALLPRRDIGMGIIPARPGPAVAAAGLRSSFGLAWRLHRGLLSGWLAGFAVMGALFGSMAAGIGDVVGDSPQAKEMFERLGGASAMVDAFLAAIVSIFGMIAAMYGVQATLRIRAEETAVRLEPLLVTRVRRLELLGSHLVFSLAGSALLLVVGGTAAGLLHGLRVSDVSGQLPAVLGAALAQLPAVWVVVGLSVLIVGLVPRYAMAGWSVASLSLALALYGPVLQLPQIVLDISPFTHIPKLPSAHFTATPLLWLTGIALVALAAGMAGFRRRDIG</sequence>
<name>A0ABX1J557_9PSEU</name>
<proteinExistence type="predicted"/>
<keyword evidence="1" id="KW-1133">Transmembrane helix</keyword>
<feature type="transmembrane region" description="Helical" evidence="1">
    <location>
        <begin position="81"/>
        <end position="101"/>
    </location>
</feature>
<feature type="transmembrane region" description="Helical" evidence="1">
    <location>
        <begin position="462"/>
        <end position="486"/>
    </location>
</feature>
<feature type="transmembrane region" description="Helical" evidence="1">
    <location>
        <begin position="430"/>
        <end position="455"/>
    </location>
</feature>
<evidence type="ECO:0000313" key="3">
    <source>
        <dbReference type="Proteomes" id="UP000715441"/>
    </source>
</evidence>
<reference evidence="2 3" key="1">
    <citation type="submission" date="2020-04" db="EMBL/GenBank/DDBJ databases">
        <title>Novel species.</title>
        <authorList>
            <person name="Teo W.F.A."/>
            <person name="Lipun K."/>
            <person name="Srisuk N."/>
            <person name="Duangmal K."/>
        </authorList>
    </citation>
    <scope>NUCLEOTIDE SEQUENCE [LARGE SCALE GENOMIC DNA]</scope>
    <source>
        <strain evidence="2 3">K13G38</strain>
    </source>
</reference>
<keyword evidence="1" id="KW-0812">Transmembrane</keyword>
<feature type="transmembrane region" description="Helical" evidence="1">
    <location>
        <begin position="193"/>
        <end position="217"/>
    </location>
</feature>